<keyword evidence="3 9" id="KW-1003">Cell membrane</keyword>
<evidence type="ECO:0000256" key="5">
    <source>
        <dbReference type="ARBA" id="ARBA00022692"/>
    </source>
</evidence>
<evidence type="ECO:0000259" key="10">
    <source>
        <dbReference type="PROSITE" id="PS50263"/>
    </source>
</evidence>
<evidence type="ECO:0000256" key="3">
    <source>
        <dbReference type="ARBA" id="ARBA00022475"/>
    </source>
</evidence>
<evidence type="ECO:0000256" key="9">
    <source>
        <dbReference type="HAMAP-Rule" id="MF_01148"/>
    </source>
</evidence>
<dbReference type="SUPFAM" id="SSF56317">
    <property type="entry name" value="Carbon-nitrogen hydrolase"/>
    <property type="match status" value="1"/>
</dbReference>
<sequence>MSQLPRWTAYLIAPTAGAALTLAFSPYDLPWLALPALALLYWTWLDRSAKRAAVLGYGFGLGLFGSGLWWVYISIHDFGDAEPAAATALTGLLIGAWAVFPALAGYLAVKFNAGAKAWSRATLFAAVWVVVEYLRGDCLLNGFPWLLIGYAQSDTPLAGYAPIVGVYGVGFLLALSAFAWVEIVAGTIPWRRGLPVVLLMWSGGAVLRGVAWTEPAGAPFKVTLVQGNVGQDRKWDIDQRAGTLSLYRDLTEAHWDSDVVIWPETAVPAFLNEVQAEFIEPLRADALRHGTELVLGLPSGGQGKHYYNSVLALGENQQLYHKHHLLPFGEYLPLQPLSGWILDLMAIPLGDFAAGADRQPLLSAGGYRFVTTICYEDAFGELVARQIADAAYIVNLTNDAWFGDSAQPYQHLQMARMRALETGRYLVRATNTGVTGFVGPDGRILSVAPSFTATTVTADIVPMRGVTPYARFGDVWVLAVLVAGVGALKIGWLVIKP</sequence>
<evidence type="ECO:0000256" key="6">
    <source>
        <dbReference type="ARBA" id="ARBA00022989"/>
    </source>
</evidence>
<feature type="transmembrane region" description="Helical" evidence="9">
    <location>
        <begin position="121"/>
        <end position="148"/>
    </location>
</feature>
<feature type="transmembrane region" description="Helical" evidence="9">
    <location>
        <begin position="7"/>
        <end position="23"/>
    </location>
</feature>
<dbReference type="UniPathway" id="UPA00666"/>
<dbReference type="HAMAP" id="MF_01148">
    <property type="entry name" value="Lnt"/>
    <property type="match status" value="1"/>
</dbReference>
<feature type="transmembrane region" description="Helical" evidence="9">
    <location>
        <begin position="160"/>
        <end position="181"/>
    </location>
</feature>
<dbReference type="GO" id="GO:0005886">
    <property type="term" value="C:plasma membrane"/>
    <property type="evidence" value="ECO:0007669"/>
    <property type="project" value="UniProtKB-SubCell"/>
</dbReference>
<evidence type="ECO:0000256" key="2">
    <source>
        <dbReference type="ARBA" id="ARBA00010065"/>
    </source>
</evidence>
<comment type="caution">
    <text evidence="11">The sequence shown here is derived from an EMBL/GenBank/DDBJ whole genome shotgun (WGS) entry which is preliminary data.</text>
</comment>
<feature type="transmembrane region" description="Helical" evidence="9">
    <location>
        <begin position="84"/>
        <end position="109"/>
    </location>
</feature>
<accession>A0A177NK70</accession>
<dbReference type="Pfam" id="PF00795">
    <property type="entry name" value="CN_hydrolase"/>
    <property type="match status" value="1"/>
</dbReference>
<keyword evidence="8 9" id="KW-0012">Acyltransferase</keyword>
<comment type="subcellular location">
    <subcellularLocation>
        <location evidence="1 9">Cell membrane</location>
        <topology evidence="1 9">Multi-pass membrane protein</topology>
    </subcellularLocation>
</comment>
<dbReference type="GO" id="GO:0016410">
    <property type="term" value="F:N-acyltransferase activity"/>
    <property type="evidence" value="ECO:0007669"/>
    <property type="project" value="UniProtKB-UniRule"/>
</dbReference>
<dbReference type="AlphaFoldDB" id="A0A177NK70"/>
<evidence type="ECO:0000256" key="1">
    <source>
        <dbReference type="ARBA" id="ARBA00004651"/>
    </source>
</evidence>
<dbReference type="PANTHER" id="PTHR38686:SF1">
    <property type="entry name" value="APOLIPOPROTEIN N-ACYLTRANSFERASE"/>
    <property type="match status" value="1"/>
</dbReference>
<dbReference type="EC" id="2.3.1.269" evidence="9"/>
<evidence type="ECO:0000256" key="4">
    <source>
        <dbReference type="ARBA" id="ARBA00022679"/>
    </source>
</evidence>
<dbReference type="InterPro" id="IPR004563">
    <property type="entry name" value="Apolipo_AcylTrfase"/>
</dbReference>
<dbReference type="InterPro" id="IPR003010">
    <property type="entry name" value="C-N_Hydrolase"/>
</dbReference>
<keyword evidence="4 9" id="KW-0808">Transferase</keyword>
<dbReference type="Gene3D" id="3.60.110.10">
    <property type="entry name" value="Carbon-nitrogen hydrolase"/>
    <property type="match status" value="1"/>
</dbReference>
<reference evidence="12" key="1">
    <citation type="submission" date="2016-03" db="EMBL/GenBank/DDBJ databases">
        <authorList>
            <person name="Heylen K."/>
            <person name="De Vos P."/>
            <person name="Vekeman B."/>
        </authorList>
    </citation>
    <scope>NUCLEOTIDE SEQUENCE [LARGE SCALE GENOMIC DNA]</scope>
    <source>
        <strain evidence="12">R-45383</strain>
    </source>
</reference>
<evidence type="ECO:0000313" key="12">
    <source>
        <dbReference type="Proteomes" id="UP000077628"/>
    </source>
</evidence>
<dbReference type="RefSeq" id="WP_064029565.1">
    <property type="nucleotide sequence ID" value="NZ_LUUK01000177.1"/>
</dbReference>
<dbReference type="GO" id="GO:0042158">
    <property type="term" value="P:lipoprotein biosynthetic process"/>
    <property type="evidence" value="ECO:0007669"/>
    <property type="project" value="UniProtKB-UniRule"/>
</dbReference>
<dbReference type="InterPro" id="IPR036526">
    <property type="entry name" value="C-N_Hydrolase_sf"/>
</dbReference>
<dbReference type="InterPro" id="IPR045378">
    <property type="entry name" value="LNT_N"/>
</dbReference>
<dbReference type="CDD" id="cd07571">
    <property type="entry name" value="ALP_N-acyl_transferase"/>
    <property type="match status" value="1"/>
</dbReference>
<feature type="transmembrane region" description="Helical" evidence="9">
    <location>
        <begin position="52"/>
        <end position="72"/>
    </location>
</feature>
<keyword evidence="6 9" id="KW-1133">Transmembrane helix</keyword>
<feature type="transmembrane region" description="Helical" evidence="9">
    <location>
        <begin position="29"/>
        <end position="45"/>
    </location>
</feature>
<dbReference type="Pfam" id="PF20154">
    <property type="entry name" value="LNT_N"/>
    <property type="match status" value="1"/>
</dbReference>
<keyword evidence="7 9" id="KW-0472">Membrane</keyword>
<gene>
    <name evidence="9" type="primary">lnt</name>
    <name evidence="11" type="ORF">A1355_07415</name>
</gene>
<organism evidence="11 12">
    <name type="scientific">Methylomonas koyamae</name>
    <dbReference type="NCBI Taxonomy" id="702114"/>
    <lineage>
        <taxon>Bacteria</taxon>
        <taxon>Pseudomonadati</taxon>
        <taxon>Pseudomonadota</taxon>
        <taxon>Gammaproteobacteria</taxon>
        <taxon>Methylococcales</taxon>
        <taxon>Methylococcaceae</taxon>
        <taxon>Methylomonas</taxon>
    </lineage>
</organism>
<dbReference type="NCBIfam" id="TIGR00546">
    <property type="entry name" value="lnt"/>
    <property type="match status" value="1"/>
</dbReference>
<evidence type="ECO:0000313" key="11">
    <source>
        <dbReference type="EMBL" id="OAI17589.1"/>
    </source>
</evidence>
<protein>
    <recommendedName>
        <fullName evidence="9">Apolipoprotein N-acyltransferase</fullName>
        <shortName evidence="9">ALP N-acyltransferase</shortName>
        <ecNumber evidence="9">2.3.1.269</ecNumber>
    </recommendedName>
</protein>
<dbReference type="PANTHER" id="PTHR38686">
    <property type="entry name" value="APOLIPOPROTEIN N-ACYLTRANSFERASE"/>
    <property type="match status" value="1"/>
</dbReference>
<evidence type="ECO:0000256" key="8">
    <source>
        <dbReference type="ARBA" id="ARBA00023315"/>
    </source>
</evidence>
<feature type="transmembrane region" description="Helical" evidence="9">
    <location>
        <begin position="193"/>
        <end position="212"/>
    </location>
</feature>
<comment type="function">
    <text evidence="9">Catalyzes the phospholipid dependent N-acylation of the N-terminal cysteine of apolipoprotein, the last step in lipoprotein maturation.</text>
</comment>
<dbReference type="PROSITE" id="PS50263">
    <property type="entry name" value="CN_HYDROLASE"/>
    <property type="match status" value="1"/>
</dbReference>
<comment type="similarity">
    <text evidence="2 9">Belongs to the CN hydrolase family. Apolipoprotein N-acyltransferase subfamily.</text>
</comment>
<dbReference type="EMBL" id="LUUK01000177">
    <property type="protein sequence ID" value="OAI17589.1"/>
    <property type="molecule type" value="Genomic_DNA"/>
</dbReference>
<feature type="domain" description="CN hydrolase" evidence="10">
    <location>
        <begin position="225"/>
        <end position="462"/>
    </location>
</feature>
<dbReference type="Proteomes" id="UP000077628">
    <property type="component" value="Unassembled WGS sequence"/>
</dbReference>
<comment type="pathway">
    <text evidence="9">Protein modification; lipoprotein biosynthesis (N-acyl transfer).</text>
</comment>
<keyword evidence="5 9" id="KW-0812">Transmembrane</keyword>
<comment type="catalytic activity">
    <reaction evidence="9">
        <text>N-terminal S-1,2-diacyl-sn-glyceryl-L-cysteinyl-[lipoprotein] + a glycerophospholipid = N-acyl-S-1,2-diacyl-sn-glyceryl-L-cysteinyl-[lipoprotein] + a 2-acyl-sn-glycero-3-phospholipid + H(+)</text>
        <dbReference type="Rhea" id="RHEA:48228"/>
        <dbReference type="Rhea" id="RHEA-COMP:14681"/>
        <dbReference type="Rhea" id="RHEA-COMP:14684"/>
        <dbReference type="ChEBI" id="CHEBI:15378"/>
        <dbReference type="ChEBI" id="CHEBI:136912"/>
        <dbReference type="ChEBI" id="CHEBI:140656"/>
        <dbReference type="ChEBI" id="CHEBI:140657"/>
        <dbReference type="ChEBI" id="CHEBI:140660"/>
        <dbReference type="EC" id="2.3.1.269"/>
    </reaction>
</comment>
<name>A0A177NK70_9GAMM</name>
<proteinExistence type="inferred from homology"/>
<keyword evidence="12" id="KW-1185">Reference proteome</keyword>
<feature type="transmembrane region" description="Helical" evidence="9">
    <location>
        <begin position="475"/>
        <end position="495"/>
    </location>
</feature>
<dbReference type="STRING" id="702114.A1355_07415"/>
<keyword evidence="11" id="KW-0449">Lipoprotein</keyword>
<evidence type="ECO:0000256" key="7">
    <source>
        <dbReference type="ARBA" id="ARBA00023136"/>
    </source>
</evidence>